<gene>
    <name evidence="4" type="ORF">TKK_009958</name>
</gene>
<dbReference type="Pfam" id="PF12796">
    <property type="entry name" value="Ank_2"/>
    <property type="match status" value="3"/>
</dbReference>
<dbReference type="InterPro" id="IPR051070">
    <property type="entry name" value="NF-kappa-B_inhibitor"/>
</dbReference>
<keyword evidence="1" id="KW-0677">Repeat</keyword>
<dbReference type="PROSITE" id="PS50297">
    <property type="entry name" value="ANK_REP_REGION"/>
    <property type="match status" value="2"/>
</dbReference>
<organism evidence="4 5">
    <name type="scientific">Trichogramma kaykai</name>
    <dbReference type="NCBI Taxonomy" id="54128"/>
    <lineage>
        <taxon>Eukaryota</taxon>
        <taxon>Metazoa</taxon>
        <taxon>Ecdysozoa</taxon>
        <taxon>Arthropoda</taxon>
        <taxon>Hexapoda</taxon>
        <taxon>Insecta</taxon>
        <taxon>Pterygota</taxon>
        <taxon>Neoptera</taxon>
        <taxon>Endopterygota</taxon>
        <taxon>Hymenoptera</taxon>
        <taxon>Apocrita</taxon>
        <taxon>Proctotrupomorpha</taxon>
        <taxon>Chalcidoidea</taxon>
        <taxon>Trichogrammatidae</taxon>
        <taxon>Trichogramma</taxon>
    </lineage>
</organism>
<comment type="caution">
    <text evidence="4">The sequence shown here is derived from an EMBL/GenBank/DDBJ whole genome shotgun (WGS) entry which is preliminary data.</text>
</comment>
<reference evidence="4 5" key="1">
    <citation type="journal article" date="2024" name="bioRxiv">
        <title>A reference genome for Trichogramma kaykai: A tiny desert-dwelling parasitoid wasp with competing sex-ratio distorters.</title>
        <authorList>
            <person name="Culotta J."/>
            <person name="Lindsey A.R."/>
        </authorList>
    </citation>
    <scope>NUCLEOTIDE SEQUENCE [LARGE SCALE GENOMIC DNA]</scope>
    <source>
        <strain evidence="4 5">KSX58</strain>
    </source>
</reference>
<feature type="repeat" description="ANK" evidence="3">
    <location>
        <begin position="169"/>
        <end position="201"/>
    </location>
</feature>
<evidence type="ECO:0000256" key="1">
    <source>
        <dbReference type="ARBA" id="ARBA00022737"/>
    </source>
</evidence>
<keyword evidence="2 3" id="KW-0040">ANK repeat</keyword>
<name>A0ABD2WUD3_9HYME</name>
<accession>A0ABD2WUD3</accession>
<feature type="repeat" description="ANK" evidence="3">
    <location>
        <begin position="133"/>
        <end position="168"/>
    </location>
</feature>
<dbReference type="PANTHER" id="PTHR46680">
    <property type="entry name" value="NF-KAPPA-B INHIBITOR ALPHA"/>
    <property type="match status" value="1"/>
</dbReference>
<dbReference type="InterPro" id="IPR036770">
    <property type="entry name" value="Ankyrin_rpt-contain_sf"/>
</dbReference>
<evidence type="ECO:0000313" key="4">
    <source>
        <dbReference type="EMBL" id="KAL3396086.1"/>
    </source>
</evidence>
<sequence length="311" mass="35408">MVSDWKGQLPDLRETFQPYDIDWLLAETIKKKSYWCSEHPLIDFVIDTGYKDEPDLDENGKPLLQRTTAIQHAAKHGKQIIDELCKIYDRFDLNYIDDSGLTHFHVACEYGCDEVVKEFLEFGQDPNCIVAETGDSPLHSALQRSYVNAIKVVQWLLGSGADLHLVNKDGDTPLHLALEHRHEEIAESILRSGIDLSLANKDGLTPLHLICSYLYFNIDLLEIFFQINDESNQLVRLDARDNEGNTALHLAVHENEKAAKLLLKRDANPNLANSEGLTPLQIICSGYRHYNSMYSLAKILFDLSNDKYRPL</sequence>
<feature type="repeat" description="ANK" evidence="3">
    <location>
        <begin position="243"/>
        <end position="274"/>
    </location>
</feature>
<dbReference type="PANTHER" id="PTHR46680:SF3">
    <property type="entry name" value="NF-KAPPA-B INHIBITOR CACTUS"/>
    <property type="match status" value="1"/>
</dbReference>
<dbReference type="EMBL" id="JBJJXI010000074">
    <property type="protein sequence ID" value="KAL3396086.1"/>
    <property type="molecule type" value="Genomic_DNA"/>
</dbReference>
<protein>
    <submittedName>
        <fullName evidence="4">Uncharacterized protein</fullName>
    </submittedName>
</protein>
<dbReference type="Gene3D" id="1.25.40.20">
    <property type="entry name" value="Ankyrin repeat-containing domain"/>
    <property type="match status" value="3"/>
</dbReference>
<dbReference type="InterPro" id="IPR002110">
    <property type="entry name" value="Ankyrin_rpt"/>
</dbReference>
<dbReference type="SUPFAM" id="SSF48403">
    <property type="entry name" value="Ankyrin repeat"/>
    <property type="match status" value="1"/>
</dbReference>
<dbReference type="PROSITE" id="PS50088">
    <property type="entry name" value="ANK_REPEAT"/>
    <property type="match status" value="3"/>
</dbReference>
<evidence type="ECO:0000256" key="2">
    <source>
        <dbReference type="ARBA" id="ARBA00023043"/>
    </source>
</evidence>
<proteinExistence type="predicted"/>
<evidence type="ECO:0000256" key="3">
    <source>
        <dbReference type="PROSITE-ProRule" id="PRU00023"/>
    </source>
</evidence>
<dbReference type="AlphaFoldDB" id="A0ABD2WUD3"/>
<keyword evidence="5" id="KW-1185">Reference proteome</keyword>
<dbReference type="SMART" id="SM00248">
    <property type="entry name" value="ANK"/>
    <property type="match status" value="6"/>
</dbReference>
<dbReference type="Proteomes" id="UP001627154">
    <property type="component" value="Unassembled WGS sequence"/>
</dbReference>
<evidence type="ECO:0000313" key="5">
    <source>
        <dbReference type="Proteomes" id="UP001627154"/>
    </source>
</evidence>